<organism evidence="3 4">
    <name type="scientific">Collichthys lucidus</name>
    <name type="common">Big head croaker</name>
    <name type="synonym">Sciaena lucida</name>
    <dbReference type="NCBI Taxonomy" id="240159"/>
    <lineage>
        <taxon>Eukaryota</taxon>
        <taxon>Metazoa</taxon>
        <taxon>Chordata</taxon>
        <taxon>Craniata</taxon>
        <taxon>Vertebrata</taxon>
        <taxon>Euteleostomi</taxon>
        <taxon>Actinopterygii</taxon>
        <taxon>Neopterygii</taxon>
        <taxon>Teleostei</taxon>
        <taxon>Neoteleostei</taxon>
        <taxon>Acanthomorphata</taxon>
        <taxon>Eupercaria</taxon>
        <taxon>Sciaenidae</taxon>
        <taxon>Collichthys</taxon>
    </lineage>
</organism>
<evidence type="ECO:0000256" key="2">
    <source>
        <dbReference type="SAM" id="Phobius"/>
    </source>
</evidence>
<reference evidence="3 4" key="1">
    <citation type="submission" date="2019-01" db="EMBL/GenBank/DDBJ databases">
        <title>Genome Assembly of Collichthys lucidus.</title>
        <authorList>
            <person name="Cai M."/>
            <person name="Xiao S."/>
        </authorList>
    </citation>
    <scope>NUCLEOTIDE SEQUENCE [LARGE SCALE GENOMIC DNA]</scope>
    <source>
        <strain evidence="3">JT15FE1705JMU</strain>
        <tissue evidence="3">Muscle</tissue>
    </source>
</reference>
<accession>A0A4U5V7S9</accession>
<keyword evidence="2" id="KW-0812">Transmembrane</keyword>
<sequence>MTPDWQGLVHKLDFRWTHPHLGAMSLKKNELLCHHSRCELLKNGSLRFSHVQAEDSGNYSLEVFGEDGQILSKSDFLLTVNGSSSSSSGSHGSTVAPVVSVLLCCFILIIIFIFIKRRRSQNTSANTVPLQENIYVVMHGDGKKEKQEEEQEEEESHYGKTYTHMHNDATRC</sequence>
<keyword evidence="2" id="KW-0472">Membrane</keyword>
<keyword evidence="4" id="KW-1185">Reference proteome</keyword>
<feature type="transmembrane region" description="Helical" evidence="2">
    <location>
        <begin position="95"/>
        <end position="115"/>
    </location>
</feature>
<evidence type="ECO:0000256" key="1">
    <source>
        <dbReference type="SAM" id="MobiDB-lite"/>
    </source>
</evidence>
<dbReference type="InterPro" id="IPR013783">
    <property type="entry name" value="Ig-like_fold"/>
</dbReference>
<name>A0A4U5V7S9_COLLU</name>
<dbReference type="SUPFAM" id="SSF48726">
    <property type="entry name" value="Immunoglobulin"/>
    <property type="match status" value="1"/>
</dbReference>
<protein>
    <recommendedName>
        <fullName evidence="5">Immunoglobulin subtype domain-containing protein</fullName>
    </recommendedName>
</protein>
<dbReference type="AlphaFoldDB" id="A0A4U5V7S9"/>
<gene>
    <name evidence="3" type="ORF">D9C73_017562</name>
</gene>
<feature type="region of interest" description="Disordered" evidence="1">
    <location>
        <begin position="142"/>
        <end position="172"/>
    </location>
</feature>
<dbReference type="EMBL" id="CM014092">
    <property type="protein sequence ID" value="TKS83450.1"/>
    <property type="molecule type" value="Genomic_DNA"/>
</dbReference>
<proteinExistence type="predicted"/>
<keyword evidence="2" id="KW-1133">Transmembrane helix</keyword>
<dbReference type="Gene3D" id="2.60.40.10">
    <property type="entry name" value="Immunoglobulins"/>
    <property type="match status" value="1"/>
</dbReference>
<evidence type="ECO:0000313" key="3">
    <source>
        <dbReference type="EMBL" id="TKS83450.1"/>
    </source>
</evidence>
<dbReference type="Proteomes" id="UP000298787">
    <property type="component" value="Chromosome 15"/>
</dbReference>
<dbReference type="InterPro" id="IPR036179">
    <property type="entry name" value="Ig-like_dom_sf"/>
</dbReference>
<evidence type="ECO:0000313" key="4">
    <source>
        <dbReference type="Proteomes" id="UP000298787"/>
    </source>
</evidence>
<evidence type="ECO:0008006" key="5">
    <source>
        <dbReference type="Google" id="ProtNLM"/>
    </source>
</evidence>